<feature type="domain" description="Right handed beta helix" evidence="2">
    <location>
        <begin position="285"/>
        <end position="371"/>
    </location>
</feature>
<dbReference type="RefSeq" id="WP_187465287.1">
    <property type="nucleotide sequence ID" value="NZ_JACSIT010000053.1"/>
</dbReference>
<gene>
    <name evidence="3" type="ORF">H9S92_03260</name>
</gene>
<protein>
    <submittedName>
        <fullName evidence="3">Right-handed parallel beta-helix repeat-containing protein</fullName>
    </submittedName>
</protein>
<organism evidence="3 4">
    <name type="scientific">Neolewinella lacunae</name>
    <dbReference type="NCBI Taxonomy" id="1517758"/>
    <lineage>
        <taxon>Bacteria</taxon>
        <taxon>Pseudomonadati</taxon>
        <taxon>Bacteroidota</taxon>
        <taxon>Saprospiria</taxon>
        <taxon>Saprospirales</taxon>
        <taxon>Lewinellaceae</taxon>
        <taxon>Neolewinella</taxon>
    </lineage>
</organism>
<name>A0A923PFK2_9BACT</name>
<dbReference type="Proteomes" id="UP000650081">
    <property type="component" value="Unassembled WGS sequence"/>
</dbReference>
<feature type="signal peptide" evidence="1">
    <location>
        <begin position="1"/>
        <end position="20"/>
    </location>
</feature>
<dbReference type="Pfam" id="PF13229">
    <property type="entry name" value="Beta_helix"/>
    <property type="match status" value="1"/>
</dbReference>
<evidence type="ECO:0000256" key="1">
    <source>
        <dbReference type="SAM" id="SignalP"/>
    </source>
</evidence>
<dbReference type="InterPro" id="IPR011050">
    <property type="entry name" value="Pectin_lyase_fold/virulence"/>
</dbReference>
<keyword evidence="1" id="KW-0732">Signal</keyword>
<dbReference type="AlphaFoldDB" id="A0A923PFK2"/>
<proteinExistence type="predicted"/>
<dbReference type="SUPFAM" id="SSF51126">
    <property type="entry name" value="Pectin lyase-like"/>
    <property type="match status" value="1"/>
</dbReference>
<evidence type="ECO:0000313" key="4">
    <source>
        <dbReference type="Proteomes" id="UP000650081"/>
    </source>
</evidence>
<dbReference type="InterPro" id="IPR039448">
    <property type="entry name" value="Beta_helix"/>
</dbReference>
<accession>A0A923PFK2</accession>
<dbReference type="EMBL" id="JACSIT010000053">
    <property type="protein sequence ID" value="MBC6993165.1"/>
    <property type="molecule type" value="Genomic_DNA"/>
</dbReference>
<evidence type="ECO:0000313" key="3">
    <source>
        <dbReference type="EMBL" id="MBC6993165.1"/>
    </source>
</evidence>
<evidence type="ECO:0000259" key="2">
    <source>
        <dbReference type="Pfam" id="PF13229"/>
    </source>
</evidence>
<reference evidence="3" key="1">
    <citation type="submission" date="2020-08" db="EMBL/GenBank/DDBJ databases">
        <title>Lewinella bacteria from marine environments.</title>
        <authorList>
            <person name="Zhong Y."/>
        </authorList>
    </citation>
    <scope>NUCLEOTIDE SEQUENCE</scope>
    <source>
        <strain evidence="3">KCTC 42187</strain>
    </source>
</reference>
<keyword evidence="4" id="KW-1185">Reference proteome</keyword>
<comment type="caution">
    <text evidence="3">The sequence shown here is derived from an EMBL/GenBank/DDBJ whole genome shotgun (WGS) entry which is preliminary data.</text>
</comment>
<feature type="chain" id="PRO_5037127351" evidence="1">
    <location>
        <begin position="21"/>
        <end position="497"/>
    </location>
</feature>
<sequence length="497" mass="54080">MKTIVPACFSLLCLVIGISACEVETEFVTGESVELRFSTDTLTFDTVFTARGSATRLMKVYNDAEQPVMIDRIRVEGASGVNFIFNVDGTQGPTAEDIIIWGNDSIFVFVEVEVDPTEPENVSPFIVDDRLIFETGTVQEEVVLLAFGQNANYLNGFNRGSFARISCDNAVVTLPQDLPTVIYGSLFIDSCTVRALAGTRIYFHGGVQRNEQVGGNGFFNDGFLFTQPNGRIELLGTLENPVILRTDRLEAEFQDEPAKYRGLILGPGSTGNRLEYTQLLNAIVGITVDSLAEVTVSNSTIAFSGGPAISAYQARVTVSNSVFHSNFGNAIQFIKGGSLTMDHSTIANYGVDASGLVLTNFNCDENGENCLAAPFRARISNSIISGSRGNELIFLDIFNGDEPGGFDVRIDNSVVRTDQDFLDSQDGLFADFYTAICRGCHNLNFSDPLFLSLEMDDYRLDTMSVARDLGVFLPAFPVDILGKPREGGMVDAGAFEF</sequence>
<dbReference type="PROSITE" id="PS51257">
    <property type="entry name" value="PROKAR_LIPOPROTEIN"/>
    <property type="match status" value="1"/>
</dbReference>